<dbReference type="PANTHER" id="PTHR11265">
    <property type="entry name" value="S-ADENOSYL-METHYLTRANSFERASE MRAW"/>
    <property type="match status" value="1"/>
</dbReference>
<proteinExistence type="inferred from homology"/>
<comment type="catalytic activity">
    <reaction evidence="6">
        <text>cytidine(1402) in 16S rRNA + S-adenosyl-L-methionine = N(4)-methylcytidine(1402) in 16S rRNA + S-adenosyl-L-homocysteine + H(+)</text>
        <dbReference type="Rhea" id="RHEA:42928"/>
        <dbReference type="Rhea" id="RHEA-COMP:10286"/>
        <dbReference type="Rhea" id="RHEA-COMP:10287"/>
        <dbReference type="ChEBI" id="CHEBI:15378"/>
        <dbReference type="ChEBI" id="CHEBI:57856"/>
        <dbReference type="ChEBI" id="CHEBI:59789"/>
        <dbReference type="ChEBI" id="CHEBI:74506"/>
        <dbReference type="ChEBI" id="CHEBI:82748"/>
        <dbReference type="EC" id="2.1.1.199"/>
    </reaction>
</comment>
<dbReference type="RefSeq" id="WP_080325755.1">
    <property type="nucleotide sequence ID" value="NZ_FQYW01000010.1"/>
</dbReference>
<comment type="similarity">
    <text evidence="1 6">Belongs to the methyltransferase superfamily. RsmH family.</text>
</comment>
<keyword evidence="4 6" id="KW-0808">Transferase</keyword>
<dbReference type="GO" id="GO:0070475">
    <property type="term" value="P:rRNA base methylation"/>
    <property type="evidence" value="ECO:0007669"/>
    <property type="project" value="UniProtKB-UniRule"/>
</dbReference>
<dbReference type="NCBIfam" id="TIGR00006">
    <property type="entry name" value="16S rRNA (cytosine(1402)-N(4))-methyltransferase RsmH"/>
    <property type="match status" value="1"/>
</dbReference>
<dbReference type="SUPFAM" id="SSF81799">
    <property type="entry name" value="Putative methyltransferase TM0872, insert domain"/>
    <property type="match status" value="1"/>
</dbReference>
<dbReference type="PANTHER" id="PTHR11265:SF0">
    <property type="entry name" value="12S RRNA N4-METHYLCYTIDINE METHYLTRANSFERASE"/>
    <property type="match status" value="1"/>
</dbReference>
<keyword evidence="2 6" id="KW-0698">rRNA processing</keyword>
<protein>
    <recommendedName>
        <fullName evidence="6">Ribosomal RNA small subunit methyltransferase H</fullName>
        <ecNumber evidence="6">2.1.1.199</ecNumber>
    </recommendedName>
    <alternativeName>
        <fullName evidence="6">16S rRNA m(4)C1402 methyltransferase</fullName>
    </alternativeName>
    <alternativeName>
        <fullName evidence="6">rRNA (cytosine-N(4)-)-methyltransferase RsmH</fullName>
    </alternativeName>
</protein>
<evidence type="ECO:0000313" key="8">
    <source>
        <dbReference type="EMBL" id="SHI69409.1"/>
    </source>
</evidence>
<comment type="function">
    <text evidence="6">Specifically methylates the N4 position of cytidine in position 1402 (C1402) of 16S rRNA.</text>
</comment>
<evidence type="ECO:0000256" key="7">
    <source>
        <dbReference type="SAM" id="MobiDB-lite"/>
    </source>
</evidence>
<dbReference type="OrthoDB" id="9806637at2"/>
<keyword evidence="3 6" id="KW-0489">Methyltransferase</keyword>
<dbReference type="EMBL" id="FQYW01000010">
    <property type="protein sequence ID" value="SHI69409.1"/>
    <property type="molecule type" value="Genomic_DNA"/>
</dbReference>
<feature type="binding site" evidence="6">
    <location>
        <position position="114"/>
    </location>
    <ligand>
        <name>S-adenosyl-L-methionine</name>
        <dbReference type="ChEBI" id="CHEBI:59789"/>
    </ligand>
</feature>
<dbReference type="AlphaFoldDB" id="A0A1M6D874"/>
<accession>A0A1M6D874</accession>
<organism evidence="8 9">
    <name type="scientific">Anaerovibrio lipolyticus DSM 3074</name>
    <dbReference type="NCBI Taxonomy" id="1120997"/>
    <lineage>
        <taxon>Bacteria</taxon>
        <taxon>Bacillati</taxon>
        <taxon>Bacillota</taxon>
        <taxon>Negativicutes</taxon>
        <taxon>Selenomonadales</taxon>
        <taxon>Selenomonadaceae</taxon>
        <taxon>Anaerovibrio</taxon>
    </lineage>
</organism>
<dbReference type="SUPFAM" id="SSF53335">
    <property type="entry name" value="S-adenosyl-L-methionine-dependent methyltransferases"/>
    <property type="match status" value="1"/>
</dbReference>
<reference evidence="8 9" key="1">
    <citation type="submission" date="2016-11" db="EMBL/GenBank/DDBJ databases">
        <authorList>
            <person name="Jaros S."/>
            <person name="Januszkiewicz K."/>
            <person name="Wedrychowicz H."/>
        </authorList>
    </citation>
    <scope>NUCLEOTIDE SEQUENCE [LARGE SCALE GENOMIC DNA]</scope>
    <source>
        <strain evidence="8 9">DSM 3074</strain>
    </source>
</reference>
<evidence type="ECO:0000313" key="9">
    <source>
        <dbReference type="Proteomes" id="UP000191240"/>
    </source>
</evidence>
<evidence type="ECO:0000256" key="2">
    <source>
        <dbReference type="ARBA" id="ARBA00022552"/>
    </source>
</evidence>
<evidence type="ECO:0000256" key="1">
    <source>
        <dbReference type="ARBA" id="ARBA00010396"/>
    </source>
</evidence>
<name>A0A1M6D874_9FIRM</name>
<comment type="subcellular location">
    <subcellularLocation>
        <location evidence="6">Cytoplasm</location>
    </subcellularLocation>
</comment>
<evidence type="ECO:0000256" key="5">
    <source>
        <dbReference type="ARBA" id="ARBA00022691"/>
    </source>
</evidence>
<keyword evidence="5 6" id="KW-0949">S-adenosyl-L-methionine</keyword>
<dbReference type="Gene3D" id="1.10.150.170">
    <property type="entry name" value="Putative methyltransferase TM0872, insert domain"/>
    <property type="match status" value="1"/>
</dbReference>
<evidence type="ECO:0000256" key="3">
    <source>
        <dbReference type="ARBA" id="ARBA00022603"/>
    </source>
</evidence>
<dbReference type="InterPro" id="IPR023397">
    <property type="entry name" value="SAM-dep_MeTrfase_MraW_recog"/>
</dbReference>
<evidence type="ECO:0000256" key="4">
    <source>
        <dbReference type="ARBA" id="ARBA00022679"/>
    </source>
</evidence>
<dbReference type="InterPro" id="IPR029063">
    <property type="entry name" value="SAM-dependent_MTases_sf"/>
</dbReference>
<dbReference type="InterPro" id="IPR002903">
    <property type="entry name" value="RsmH"/>
</dbReference>
<dbReference type="Gene3D" id="3.40.50.150">
    <property type="entry name" value="Vaccinia Virus protein VP39"/>
    <property type="match status" value="1"/>
</dbReference>
<dbReference type="GO" id="GO:0071424">
    <property type="term" value="F:rRNA (cytosine-N4-)-methyltransferase activity"/>
    <property type="evidence" value="ECO:0007669"/>
    <property type="project" value="UniProtKB-UniRule"/>
</dbReference>
<feature type="binding site" evidence="6">
    <location>
        <position position="163"/>
    </location>
    <ligand>
        <name>S-adenosyl-L-methionine</name>
        <dbReference type="ChEBI" id="CHEBI:59789"/>
    </ligand>
</feature>
<feature type="binding site" evidence="6">
    <location>
        <position position="144"/>
    </location>
    <ligand>
        <name>S-adenosyl-L-methionine</name>
        <dbReference type="ChEBI" id="CHEBI:59789"/>
    </ligand>
</feature>
<dbReference type="Proteomes" id="UP000191240">
    <property type="component" value="Unassembled WGS sequence"/>
</dbReference>
<feature type="binding site" evidence="6">
    <location>
        <begin position="94"/>
        <end position="96"/>
    </location>
    <ligand>
        <name>S-adenosyl-L-methionine</name>
        <dbReference type="ChEBI" id="CHEBI:59789"/>
    </ligand>
</feature>
<gene>
    <name evidence="6" type="primary">rsmH</name>
    <name evidence="8" type="ORF">SAMN02745671_01374</name>
</gene>
<feature type="compositionally biased region" description="Basic residues" evidence="7">
    <location>
        <begin position="21"/>
        <end position="31"/>
    </location>
</feature>
<feature type="region of interest" description="Disordered" evidence="7">
    <location>
        <begin position="1"/>
        <end position="31"/>
    </location>
</feature>
<feature type="compositionally biased region" description="Basic and acidic residues" evidence="7">
    <location>
        <begin position="1"/>
        <end position="10"/>
    </location>
</feature>
<dbReference type="EC" id="2.1.1.199" evidence="6"/>
<sequence length="364" mass="41296">MTTNDKENLVKQEAPQESQTPHKRRVRYSGKYPKKFSEKYKELNPDKYGDQIKHVMAKGNTPAGMHIPIMVKEILEVLNIKPGEQGFDGTLGYGGHTRAMLEKLQGKGHLYSGDIDSIEEAKTEARLRKDGFGKDIWTPRLMNFCEIDKLAQEVGGFDFVLADLGVSSMQIDNPERGFTYKADGPLDLRLDSKSGISAAERLKEVDRDELAGMFIENSDEPYAEEIARQICNDLKRGIKIETTVALHQEIIKALQKVKLSKEERDMAIKKSSARVFQALRIDVNHEFEVLYEFMEKLPDALRDGGRAAILTFHSGEDRIVKKTFQALKRAGIYSDISTEVIRPSKEECYNNSRAHSTKLRWAVK</sequence>
<dbReference type="PIRSF" id="PIRSF004486">
    <property type="entry name" value="MraW"/>
    <property type="match status" value="1"/>
</dbReference>
<dbReference type="GO" id="GO:0005737">
    <property type="term" value="C:cytoplasm"/>
    <property type="evidence" value="ECO:0007669"/>
    <property type="project" value="UniProtKB-SubCell"/>
</dbReference>
<dbReference type="Pfam" id="PF01795">
    <property type="entry name" value="Methyltransf_5"/>
    <property type="match status" value="1"/>
</dbReference>
<feature type="binding site" evidence="6">
    <location>
        <position position="170"/>
    </location>
    <ligand>
        <name>S-adenosyl-L-methionine</name>
        <dbReference type="ChEBI" id="CHEBI:59789"/>
    </ligand>
</feature>
<dbReference type="HAMAP" id="MF_01007">
    <property type="entry name" value="16SrRNA_methyltr_H"/>
    <property type="match status" value="1"/>
</dbReference>
<evidence type="ECO:0000256" key="6">
    <source>
        <dbReference type="HAMAP-Rule" id="MF_01007"/>
    </source>
</evidence>
<keyword evidence="6" id="KW-0963">Cytoplasm</keyword>